<comment type="caution">
    <text evidence="1">The sequence shown here is derived from an EMBL/GenBank/DDBJ whole genome shotgun (WGS) entry which is preliminary data.</text>
</comment>
<proteinExistence type="predicted"/>
<gene>
    <name evidence="1" type="ORF">WMY93_029825</name>
</gene>
<dbReference type="AlphaFoldDB" id="A0AAW0MQE9"/>
<accession>A0AAW0MQE9</accession>
<dbReference type="Proteomes" id="UP001460270">
    <property type="component" value="Unassembled WGS sequence"/>
</dbReference>
<protein>
    <submittedName>
        <fullName evidence="1">Uncharacterized protein</fullName>
    </submittedName>
</protein>
<organism evidence="1 2">
    <name type="scientific">Mugilogobius chulae</name>
    <name type="common">yellowstripe goby</name>
    <dbReference type="NCBI Taxonomy" id="88201"/>
    <lineage>
        <taxon>Eukaryota</taxon>
        <taxon>Metazoa</taxon>
        <taxon>Chordata</taxon>
        <taxon>Craniata</taxon>
        <taxon>Vertebrata</taxon>
        <taxon>Euteleostomi</taxon>
        <taxon>Actinopterygii</taxon>
        <taxon>Neopterygii</taxon>
        <taxon>Teleostei</taxon>
        <taxon>Neoteleostei</taxon>
        <taxon>Acanthomorphata</taxon>
        <taxon>Gobiaria</taxon>
        <taxon>Gobiiformes</taxon>
        <taxon>Gobioidei</taxon>
        <taxon>Gobiidae</taxon>
        <taxon>Gobionellinae</taxon>
        <taxon>Mugilogobius</taxon>
    </lineage>
</organism>
<keyword evidence="2" id="KW-1185">Reference proteome</keyword>
<sequence length="135" mass="15157">MSTVGGHALFAILGPGSGANPESGFGWDRVAPSEHCRCPPTERLCLARGLREAAWHHRRAWSRSAETVLDTRFLKPRMEASTRGDSQIWMEDFGIQETRSFDFLFTSQDASRTEGPPGDQRWFFFYPSEGTPGFS</sequence>
<evidence type="ECO:0000313" key="2">
    <source>
        <dbReference type="Proteomes" id="UP001460270"/>
    </source>
</evidence>
<reference evidence="2" key="1">
    <citation type="submission" date="2024-04" db="EMBL/GenBank/DDBJ databases">
        <title>Salinicola lusitanus LLJ914,a marine bacterium isolated from the Okinawa Trough.</title>
        <authorList>
            <person name="Li J."/>
        </authorList>
    </citation>
    <scope>NUCLEOTIDE SEQUENCE [LARGE SCALE GENOMIC DNA]</scope>
</reference>
<dbReference type="EMBL" id="JBBPFD010000022">
    <property type="protein sequence ID" value="KAK7881416.1"/>
    <property type="molecule type" value="Genomic_DNA"/>
</dbReference>
<name>A0AAW0MQE9_9GOBI</name>
<evidence type="ECO:0000313" key="1">
    <source>
        <dbReference type="EMBL" id="KAK7881416.1"/>
    </source>
</evidence>